<evidence type="ECO:0000313" key="1">
    <source>
        <dbReference type="EMBL" id="KZS19738.1"/>
    </source>
</evidence>
<dbReference type="EMBL" id="LRGB01000324">
    <property type="protein sequence ID" value="KZS19738.1"/>
    <property type="molecule type" value="Genomic_DNA"/>
</dbReference>
<protein>
    <submittedName>
        <fullName evidence="1">Cc8L18.2-like protein</fullName>
    </submittedName>
</protein>
<evidence type="ECO:0000313" key="2">
    <source>
        <dbReference type="Proteomes" id="UP000076858"/>
    </source>
</evidence>
<accession>A0A162QJJ6</accession>
<dbReference type="PANTHER" id="PTHR46601">
    <property type="entry name" value="ULP_PROTEASE DOMAIN-CONTAINING PROTEIN"/>
    <property type="match status" value="1"/>
</dbReference>
<dbReference type="PANTHER" id="PTHR46601:SF1">
    <property type="entry name" value="ADF-H DOMAIN-CONTAINING PROTEIN"/>
    <property type="match status" value="1"/>
</dbReference>
<gene>
    <name evidence="1" type="ORF">APZ42_013739</name>
</gene>
<name>A0A162QJJ6_9CRUS</name>
<dbReference type="OrthoDB" id="7700504at2759"/>
<comment type="caution">
    <text evidence="1">The sequence shown here is derived from an EMBL/GenBank/DDBJ whole genome shotgun (WGS) entry which is preliminary data.</text>
</comment>
<reference evidence="1 2" key="1">
    <citation type="submission" date="2016-03" db="EMBL/GenBank/DDBJ databases">
        <title>EvidentialGene: Evidence-directed Construction of Genes on Genomes.</title>
        <authorList>
            <person name="Gilbert D.G."/>
            <person name="Choi J.-H."/>
            <person name="Mockaitis K."/>
            <person name="Colbourne J."/>
            <person name="Pfrender M."/>
        </authorList>
    </citation>
    <scope>NUCLEOTIDE SEQUENCE [LARGE SCALE GENOMIC DNA]</scope>
    <source>
        <strain evidence="1 2">Xinb3</strain>
        <tissue evidence="1">Complete organism</tissue>
    </source>
</reference>
<dbReference type="STRING" id="35525.A0A162QJJ6"/>
<proteinExistence type="predicted"/>
<sequence>MEAVKEKIKSTADRSLQLSLLTLAPASWTLKQTSEHFGVSEYSAAQALELKKKSGILAKPEAKISSRRLSDDDKQRVIDFYISDEYSRQLPGMKSVKSVKQADGKRLKVQKRLLLLNIDELHERHLLMDKVVCSVYNKTCMLSGCPNCPGLNALESFLEELICDENENISYKQWTHTDGNKLETIVAASDDFIESLVSAIKKLTTHHFIARNQSAFFVQCKEKIDHESCVLVSDFSENYSFIIQDSVQGYYWANDQATILPFMAYMKRPDGSNFNVSIAIISDHLTHDTISVHAYLRPVLQHLMTLNPSLKSVQYFTDGSGAQYKNKKNFANLCAHFEDFKLQAEWHFFASCHGKSACDGIGGTVKRLARLASLQRSANNQITSPMQLFNWAKENLEIKCFFVTSEEVKANEAVINERMQNAIAVTGTRKFHSYVPVNSFQVNASILSGDDADFATFNVLPKPHEVFDFFSCNINDYIACIHPDDKYWYVTQIVGLDEGKREFNVNVLSPGGELGFIRGYKPTNNQKVIPLSHVIIKIQSLKPTTLRNRIFKLPKSEHDSISAKYTCQLANLE</sequence>
<dbReference type="Proteomes" id="UP000076858">
    <property type="component" value="Unassembled WGS sequence"/>
</dbReference>
<dbReference type="AlphaFoldDB" id="A0A162QJJ6"/>
<keyword evidence="2" id="KW-1185">Reference proteome</keyword>
<organism evidence="1 2">
    <name type="scientific">Daphnia magna</name>
    <dbReference type="NCBI Taxonomy" id="35525"/>
    <lineage>
        <taxon>Eukaryota</taxon>
        <taxon>Metazoa</taxon>
        <taxon>Ecdysozoa</taxon>
        <taxon>Arthropoda</taxon>
        <taxon>Crustacea</taxon>
        <taxon>Branchiopoda</taxon>
        <taxon>Diplostraca</taxon>
        <taxon>Cladocera</taxon>
        <taxon>Anomopoda</taxon>
        <taxon>Daphniidae</taxon>
        <taxon>Daphnia</taxon>
    </lineage>
</organism>